<accession>A0AA40IUH8</accession>
<protein>
    <submittedName>
        <fullName evidence="2">Uncharacterized protein</fullName>
    </submittedName>
</protein>
<dbReference type="EMBL" id="JENW01000066">
    <property type="protein sequence ID" value="KEI16230.1"/>
    <property type="molecule type" value="Genomic_DNA"/>
</dbReference>
<sequence length="282" mass="32685">MDYQKLYNIVNTIFPIGIFILSIIYMFGSIKNELENEIFSLKLQDGDKKVFNSLVIFILVEGFGIGIALSYFLCKIEVYCTIINMIKYIYLIIICIIELACCKLIKEENILNILIGKKDRYRKIVKKSSQIITFFSGLILGCSSYLIKNDNNNKIQFLIMFIIYIIMNFILVSLCTFLKNIYNIRTVMLLDKRGQVIIVGKMLKIVDDFITIIKSNKNIKFINKNEVSSIEYVEGIDMNEEQIKEITITLIEKGMLYAGENNEETAIEIAKFINKLREETNK</sequence>
<keyword evidence="1" id="KW-0472">Membrane</keyword>
<reference evidence="2 3" key="1">
    <citation type="submission" date="2014-02" db="EMBL/GenBank/DDBJ databases">
        <title>Plasmidome dynamics in the species complex Clostridium novyi sensu lato converts strains of independent lineages into distinctly different pathogens.</title>
        <authorList>
            <person name="Skarin H."/>
            <person name="Segerman B."/>
        </authorList>
    </citation>
    <scope>NUCLEOTIDE SEQUENCE [LARGE SCALE GENOMIC DNA]</scope>
    <source>
        <strain evidence="2 3">ATCC 27606</strain>
    </source>
</reference>
<keyword evidence="3" id="KW-1185">Reference proteome</keyword>
<evidence type="ECO:0000313" key="3">
    <source>
        <dbReference type="Proteomes" id="UP000027770"/>
    </source>
</evidence>
<feature type="transmembrane region" description="Helical" evidence="1">
    <location>
        <begin position="50"/>
        <end position="73"/>
    </location>
</feature>
<dbReference type="AlphaFoldDB" id="A0AA40IUH8"/>
<feature type="transmembrane region" description="Helical" evidence="1">
    <location>
        <begin position="6"/>
        <end position="30"/>
    </location>
</feature>
<keyword evidence="1" id="KW-1133">Transmembrane helix</keyword>
<name>A0AA40IUH8_CLONO</name>
<keyword evidence="1" id="KW-0812">Transmembrane</keyword>
<feature type="transmembrane region" description="Helical" evidence="1">
    <location>
        <begin position="127"/>
        <end position="147"/>
    </location>
</feature>
<proteinExistence type="predicted"/>
<dbReference type="Proteomes" id="UP000027770">
    <property type="component" value="Unassembled WGS sequence"/>
</dbReference>
<gene>
    <name evidence="2" type="ORF">Z959_10090</name>
</gene>
<comment type="caution">
    <text evidence="2">The sequence shown here is derived from an EMBL/GenBank/DDBJ whole genome shotgun (WGS) entry which is preliminary data.</text>
</comment>
<evidence type="ECO:0000256" key="1">
    <source>
        <dbReference type="SAM" id="Phobius"/>
    </source>
</evidence>
<organism evidence="2 3">
    <name type="scientific">Clostridium novyi B str. ATCC 27606</name>
    <dbReference type="NCBI Taxonomy" id="1443123"/>
    <lineage>
        <taxon>Bacteria</taxon>
        <taxon>Bacillati</taxon>
        <taxon>Bacillota</taxon>
        <taxon>Clostridia</taxon>
        <taxon>Eubacteriales</taxon>
        <taxon>Clostridiaceae</taxon>
        <taxon>Clostridium</taxon>
    </lineage>
</organism>
<evidence type="ECO:0000313" key="2">
    <source>
        <dbReference type="EMBL" id="KEI16230.1"/>
    </source>
</evidence>
<feature type="transmembrane region" description="Helical" evidence="1">
    <location>
        <begin position="159"/>
        <end position="178"/>
    </location>
</feature>